<name>A0ACB0XU66_MELEN</name>
<reference evidence="1" key="1">
    <citation type="submission" date="2023-11" db="EMBL/GenBank/DDBJ databases">
        <authorList>
            <person name="Poullet M."/>
        </authorList>
    </citation>
    <scope>NUCLEOTIDE SEQUENCE</scope>
    <source>
        <strain evidence="1">E1834</strain>
    </source>
</reference>
<proteinExistence type="predicted"/>
<comment type="caution">
    <text evidence="1">The sequence shown here is derived from an EMBL/GenBank/DDBJ whole genome shotgun (WGS) entry which is preliminary data.</text>
</comment>
<organism evidence="1 2">
    <name type="scientific">Meloidogyne enterolobii</name>
    <name type="common">Root-knot nematode worm</name>
    <name type="synonym">Meloidogyne mayaguensis</name>
    <dbReference type="NCBI Taxonomy" id="390850"/>
    <lineage>
        <taxon>Eukaryota</taxon>
        <taxon>Metazoa</taxon>
        <taxon>Ecdysozoa</taxon>
        <taxon>Nematoda</taxon>
        <taxon>Chromadorea</taxon>
        <taxon>Rhabditida</taxon>
        <taxon>Tylenchina</taxon>
        <taxon>Tylenchomorpha</taxon>
        <taxon>Tylenchoidea</taxon>
        <taxon>Meloidogynidae</taxon>
        <taxon>Meloidogyninae</taxon>
        <taxon>Meloidogyne</taxon>
    </lineage>
</organism>
<dbReference type="EMBL" id="CAVMJV010000003">
    <property type="protein sequence ID" value="CAK5017704.1"/>
    <property type="molecule type" value="Genomic_DNA"/>
</dbReference>
<evidence type="ECO:0000313" key="2">
    <source>
        <dbReference type="Proteomes" id="UP001497535"/>
    </source>
</evidence>
<keyword evidence="2" id="KW-1185">Reference proteome</keyword>
<evidence type="ECO:0000313" key="1">
    <source>
        <dbReference type="EMBL" id="CAK5017704.1"/>
    </source>
</evidence>
<sequence>MGIIFLLFYLKPFFSSSYNKKCKLLGEQKCPLWPRTFAKKQKRMLKRFLRQVLSIFYLFFIKKQGANFLKLFYFKKEPNNFHSICAT</sequence>
<accession>A0ACB0XU66</accession>
<dbReference type="Proteomes" id="UP001497535">
    <property type="component" value="Unassembled WGS sequence"/>
</dbReference>
<protein>
    <submittedName>
        <fullName evidence="1">Uncharacterized protein</fullName>
    </submittedName>
</protein>
<gene>
    <name evidence="1" type="ORF">MENTE1834_LOCUS3598</name>
</gene>